<accession>A0AA46AJ24</accession>
<gene>
    <name evidence="2" type="ORF">SAMN06296020_105250</name>
</gene>
<proteinExistence type="predicted"/>
<evidence type="ECO:0000313" key="3">
    <source>
        <dbReference type="Proteomes" id="UP001158066"/>
    </source>
</evidence>
<dbReference type="EMBL" id="FXUF01000005">
    <property type="protein sequence ID" value="SMP55433.1"/>
    <property type="molecule type" value="Genomic_DNA"/>
</dbReference>
<feature type="non-terminal residue" evidence="2">
    <location>
        <position position="1"/>
    </location>
</feature>
<dbReference type="InterPro" id="IPR025948">
    <property type="entry name" value="HTH-like_dom"/>
</dbReference>
<dbReference type="Pfam" id="PF13276">
    <property type="entry name" value="HTH_21"/>
    <property type="match status" value="1"/>
</dbReference>
<protein>
    <recommendedName>
        <fullName evidence="1">HTH-like domain-containing protein</fullName>
    </recommendedName>
</protein>
<dbReference type="Proteomes" id="UP001158066">
    <property type="component" value="Unassembled WGS sequence"/>
</dbReference>
<dbReference type="PANTHER" id="PTHR46889">
    <property type="entry name" value="TRANSPOSASE INSF FOR INSERTION SEQUENCE IS3B-RELATED"/>
    <property type="match status" value="1"/>
</dbReference>
<feature type="domain" description="HTH-like" evidence="1">
    <location>
        <begin position="56"/>
        <end position="92"/>
    </location>
</feature>
<reference evidence="2" key="1">
    <citation type="submission" date="2017-05" db="EMBL/GenBank/DDBJ databases">
        <authorList>
            <person name="Varghese N."/>
            <person name="Submissions S."/>
        </authorList>
    </citation>
    <scope>NUCLEOTIDE SEQUENCE</scope>
    <source>
        <strain evidence="2">Su22</strain>
    </source>
</reference>
<organism evidence="2 3">
    <name type="scientific">Anoxynatronum buryatiense</name>
    <dbReference type="NCBI Taxonomy" id="489973"/>
    <lineage>
        <taxon>Bacteria</taxon>
        <taxon>Bacillati</taxon>
        <taxon>Bacillota</taxon>
        <taxon>Clostridia</taxon>
        <taxon>Eubacteriales</taxon>
        <taxon>Clostridiaceae</taxon>
        <taxon>Anoxynatronum</taxon>
    </lineage>
</organism>
<name>A0AA46AJ24_9CLOT</name>
<comment type="caution">
    <text evidence="2">The sequence shown here is derived from an EMBL/GenBank/DDBJ whole genome shotgun (WGS) entry which is preliminary data.</text>
</comment>
<keyword evidence="3" id="KW-1185">Reference proteome</keyword>
<dbReference type="InterPro" id="IPR050900">
    <property type="entry name" value="Transposase_IS3/IS150/IS904"/>
</dbReference>
<evidence type="ECO:0000313" key="2">
    <source>
        <dbReference type="EMBL" id="SMP55433.1"/>
    </source>
</evidence>
<dbReference type="PANTHER" id="PTHR46889:SF4">
    <property type="entry name" value="TRANSPOSASE INSO FOR INSERTION SEQUENCE ELEMENT IS911B-RELATED"/>
    <property type="match status" value="1"/>
</dbReference>
<sequence length="116" mass="13643">HEHTERLTKGFYTLVEETSRKRPLSVSSVLKLLGVSTSGYYQFRNRKPSDQERRKKMIQAKIVQIYNESYQVYGAPKITEMLIKQGIHVAEKLHERRRHSCHLGITLSTNHHRSRL</sequence>
<dbReference type="AlphaFoldDB" id="A0AA46AJ24"/>
<evidence type="ECO:0000259" key="1">
    <source>
        <dbReference type="Pfam" id="PF13276"/>
    </source>
</evidence>